<dbReference type="Proteomes" id="UP000094527">
    <property type="component" value="Unassembled WGS sequence"/>
</dbReference>
<name>A0A1D2NAZ8_ORCCI</name>
<organism evidence="1 2">
    <name type="scientific">Orchesella cincta</name>
    <name type="common">Springtail</name>
    <name type="synonym">Podura cincta</name>
    <dbReference type="NCBI Taxonomy" id="48709"/>
    <lineage>
        <taxon>Eukaryota</taxon>
        <taxon>Metazoa</taxon>
        <taxon>Ecdysozoa</taxon>
        <taxon>Arthropoda</taxon>
        <taxon>Hexapoda</taxon>
        <taxon>Collembola</taxon>
        <taxon>Entomobryomorpha</taxon>
        <taxon>Entomobryoidea</taxon>
        <taxon>Orchesellidae</taxon>
        <taxon>Orchesellinae</taxon>
        <taxon>Orchesella</taxon>
    </lineage>
</organism>
<accession>A0A1D2NAZ8</accession>
<evidence type="ECO:0000313" key="1">
    <source>
        <dbReference type="EMBL" id="ODN02434.1"/>
    </source>
</evidence>
<evidence type="ECO:0000313" key="2">
    <source>
        <dbReference type="Proteomes" id="UP000094527"/>
    </source>
</evidence>
<gene>
    <name evidence="1" type="ORF">Ocin01_04265</name>
</gene>
<proteinExistence type="predicted"/>
<sequence>MRGVTSESLTNIYLQKRETMMKPSFPFLENLRFSANTVLLAFLKVKGLTLIFKGNTLGLNF</sequence>
<dbReference type="AlphaFoldDB" id="A0A1D2NAZ8"/>
<dbReference type="EMBL" id="LJIJ01000112">
    <property type="protein sequence ID" value="ODN02434.1"/>
    <property type="molecule type" value="Genomic_DNA"/>
</dbReference>
<comment type="caution">
    <text evidence="1">The sequence shown here is derived from an EMBL/GenBank/DDBJ whole genome shotgun (WGS) entry which is preliminary data.</text>
</comment>
<protein>
    <submittedName>
        <fullName evidence="1">Uncharacterized protein</fullName>
    </submittedName>
</protein>
<keyword evidence="2" id="KW-1185">Reference proteome</keyword>
<reference evidence="1 2" key="1">
    <citation type="journal article" date="2016" name="Genome Biol. Evol.">
        <title>Gene Family Evolution Reflects Adaptation to Soil Environmental Stressors in the Genome of the Collembolan Orchesella cincta.</title>
        <authorList>
            <person name="Faddeeva-Vakhrusheva A."/>
            <person name="Derks M.F."/>
            <person name="Anvar S.Y."/>
            <person name="Agamennone V."/>
            <person name="Suring W."/>
            <person name="Smit S."/>
            <person name="van Straalen N.M."/>
            <person name="Roelofs D."/>
        </authorList>
    </citation>
    <scope>NUCLEOTIDE SEQUENCE [LARGE SCALE GENOMIC DNA]</scope>
    <source>
        <tissue evidence="1">Mixed pool</tissue>
    </source>
</reference>